<dbReference type="FunFam" id="2.60.40.10:FF:000179">
    <property type="entry name" value="Myomesin 2"/>
    <property type="match status" value="1"/>
</dbReference>
<dbReference type="PANTHER" id="PTHR13817:SF22">
    <property type="entry name" value="MYOMESIN-2"/>
    <property type="match status" value="1"/>
</dbReference>
<dbReference type="PRINTS" id="PR00014">
    <property type="entry name" value="FNTYPEIII"/>
</dbReference>
<gene>
    <name evidence="7" type="primary">MYOM2</name>
    <name evidence="7" type="synonym">myom2a</name>
</gene>
<dbReference type="Gene3D" id="2.60.40.10">
    <property type="entry name" value="Immunoglobulins"/>
    <property type="match status" value="12"/>
</dbReference>
<reference evidence="7 8" key="1">
    <citation type="submission" date="2019-04" db="EMBL/GenBank/DDBJ databases">
        <authorList>
            <consortium name="Wellcome Sanger Institute Data Sharing"/>
        </authorList>
    </citation>
    <scope>NUCLEOTIDE SEQUENCE [LARGE SCALE GENOMIC DNA]</scope>
</reference>
<accession>A0A8C9R1M5</accession>
<protein>
    <submittedName>
        <fullName evidence="7">Myomesin 2a</fullName>
    </submittedName>
</protein>
<dbReference type="InterPro" id="IPR036179">
    <property type="entry name" value="Ig-like_dom_sf"/>
</dbReference>
<evidence type="ECO:0000313" key="7">
    <source>
        <dbReference type="Ensembl" id="ENSSFOP00015004692.2"/>
    </source>
</evidence>
<feature type="region of interest" description="Disordered" evidence="4">
    <location>
        <begin position="1391"/>
        <end position="1468"/>
    </location>
</feature>
<evidence type="ECO:0000313" key="8">
    <source>
        <dbReference type="Proteomes" id="UP000694397"/>
    </source>
</evidence>
<feature type="domain" description="Fibronectin type-III" evidence="6">
    <location>
        <begin position="583"/>
        <end position="676"/>
    </location>
</feature>
<dbReference type="Proteomes" id="UP000694397">
    <property type="component" value="Chromosome 21"/>
</dbReference>
<evidence type="ECO:0000256" key="4">
    <source>
        <dbReference type="SAM" id="MobiDB-lite"/>
    </source>
</evidence>
<dbReference type="PROSITE" id="PS50853">
    <property type="entry name" value="FN3"/>
    <property type="match status" value="5"/>
</dbReference>
<organism evidence="7 8">
    <name type="scientific">Scleropages formosus</name>
    <name type="common">Asian bonytongue</name>
    <name type="synonym">Osteoglossum formosum</name>
    <dbReference type="NCBI Taxonomy" id="113540"/>
    <lineage>
        <taxon>Eukaryota</taxon>
        <taxon>Metazoa</taxon>
        <taxon>Chordata</taxon>
        <taxon>Craniata</taxon>
        <taxon>Vertebrata</taxon>
        <taxon>Euteleostomi</taxon>
        <taxon>Actinopterygii</taxon>
        <taxon>Neopterygii</taxon>
        <taxon>Teleostei</taxon>
        <taxon>Osteoglossocephala</taxon>
        <taxon>Osteoglossomorpha</taxon>
        <taxon>Osteoglossiformes</taxon>
        <taxon>Osteoglossidae</taxon>
        <taxon>Scleropages</taxon>
    </lineage>
</organism>
<dbReference type="SMART" id="SM00408">
    <property type="entry name" value="IGc2"/>
    <property type="match status" value="4"/>
</dbReference>
<dbReference type="PROSITE" id="PS50835">
    <property type="entry name" value="IG_LIKE"/>
    <property type="match status" value="3"/>
</dbReference>
<dbReference type="InterPro" id="IPR013098">
    <property type="entry name" value="Ig_I-set"/>
</dbReference>
<feature type="domain" description="Fibronectin type-III" evidence="6">
    <location>
        <begin position="782"/>
        <end position="879"/>
    </location>
</feature>
<feature type="compositionally biased region" description="Polar residues" evidence="4">
    <location>
        <begin position="1431"/>
        <end position="1443"/>
    </location>
</feature>
<feature type="compositionally biased region" description="Low complexity" evidence="4">
    <location>
        <begin position="39"/>
        <end position="53"/>
    </location>
</feature>
<dbReference type="SUPFAM" id="SSF49265">
    <property type="entry name" value="Fibronectin type III"/>
    <property type="match status" value="3"/>
</dbReference>
<keyword evidence="8" id="KW-1185">Reference proteome</keyword>
<keyword evidence="2" id="KW-0514">Muscle protein</keyword>
<dbReference type="PANTHER" id="PTHR13817">
    <property type="entry name" value="TITIN"/>
    <property type="match status" value="1"/>
</dbReference>
<dbReference type="InterPro" id="IPR003598">
    <property type="entry name" value="Ig_sub2"/>
</dbReference>
<dbReference type="Ensembl" id="ENSSFOT00015004766.2">
    <property type="protein sequence ID" value="ENSSFOP00015004692.2"/>
    <property type="gene ID" value="ENSSFOG00015002961.2"/>
</dbReference>
<dbReference type="InterPro" id="IPR003599">
    <property type="entry name" value="Ig_sub"/>
</dbReference>
<dbReference type="CDD" id="cd00063">
    <property type="entry name" value="FN3"/>
    <property type="match status" value="5"/>
</dbReference>
<feature type="domain" description="Fibronectin type-III" evidence="6">
    <location>
        <begin position="354"/>
        <end position="449"/>
    </location>
</feature>
<feature type="region of interest" description="Disordered" evidence="4">
    <location>
        <begin position="39"/>
        <end position="74"/>
    </location>
</feature>
<reference evidence="7" key="3">
    <citation type="submission" date="2025-09" db="UniProtKB">
        <authorList>
            <consortium name="Ensembl"/>
        </authorList>
    </citation>
    <scope>IDENTIFICATION</scope>
</reference>
<keyword evidence="1" id="KW-0677">Repeat</keyword>
<evidence type="ECO:0000256" key="3">
    <source>
        <dbReference type="ARBA" id="ARBA00023319"/>
    </source>
</evidence>
<dbReference type="FunFam" id="2.60.40.10:FF:000233">
    <property type="entry name" value="Myomesin 1"/>
    <property type="match status" value="1"/>
</dbReference>
<dbReference type="InterPro" id="IPR003961">
    <property type="entry name" value="FN3_dom"/>
</dbReference>
<dbReference type="FunFam" id="2.60.40.10:FF:000134">
    <property type="entry name" value="Myomesin 1"/>
    <property type="match status" value="1"/>
</dbReference>
<feature type="domain" description="Fibronectin type-III" evidence="6">
    <location>
        <begin position="482"/>
        <end position="577"/>
    </location>
</feature>
<dbReference type="FunFam" id="2.60.40.10:FF:000192">
    <property type="entry name" value="Myomesin 1"/>
    <property type="match status" value="1"/>
</dbReference>
<dbReference type="GO" id="GO:0031430">
    <property type="term" value="C:M band"/>
    <property type="evidence" value="ECO:0007669"/>
    <property type="project" value="TreeGrafter"/>
</dbReference>
<evidence type="ECO:0000256" key="2">
    <source>
        <dbReference type="ARBA" id="ARBA00023179"/>
    </source>
</evidence>
<dbReference type="SMART" id="SM00060">
    <property type="entry name" value="FN3"/>
    <property type="match status" value="5"/>
</dbReference>
<evidence type="ECO:0000259" key="6">
    <source>
        <dbReference type="PROSITE" id="PS50853"/>
    </source>
</evidence>
<dbReference type="InterPro" id="IPR050964">
    <property type="entry name" value="Striated_Muscle_Regulatory"/>
</dbReference>
<dbReference type="InterPro" id="IPR007110">
    <property type="entry name" value="Ig-like_dom"/>
</dbReference>
<dbReference type="SUPFAM" id="SSF48726">
    <property type="entry name" value="Immunoglobulin"/>
    <property type="match status" value="5"/>
</dbReference>
<evidence type="ECO:0000256" key="1">
    <source>
        <dbReference type="ARBA" id="ARBA00022737"/>
    </source>
</evidence>
<dbReference type="InterPro" id="IPR013783">
    <property type="entry name" value="Ig-like_fold"/>
</dbReference>
<dbReference type="Pfam" id="PF00041">
    <property type="entry name" value="fn3"/>
    <property type="match status" value="5"/>
</dbReference>
<dbReference type="FunFam" id="2.60.40.10:FF:000670">
    <property type="entry name" value="Myomesin 2"/>
    <property type="match status" value="1"/>
</dbReference>
<feature type="compositionally biased region" description="Low complexity" evidence="4">
    <location>
        <begin position="1405"/>
        <end position="1420"/>
    </location>
</feature>
<dbReference type="FunFam" id="2.60.40.10:FF:000197">
    <property type="entry name" value="Myomesin 1"/>
    <property type="match status" value="1"/>
</dbReference>
<dbReference type="InterPro" id="IPR036116">
    <property type="entry name" value="FN3_sf"/>
</dbReference>
<sequence length="1468" mass="163710">MATAKVLPFYQRKHKHFGQDYRSTETKYVAREYLASSSRKTSSKSVSQTTTAKAAEEEQTYTVPPFRQREPGEVEEYERRTVNFSRGVAELQQEVHKIRESTKYQIEKLEIQREVKNFMSIQKKVYEELVKGPEFVVNLRSHTVWEKTPVKLLCTVLGHPTPSVKFKDGIVIDRLNKPGKYQVESKYGVHSLTISRSDVGDSAEYTAVAANVHGAASSKASVLVKSEFLLQMINVFFAYIRRSKLDITFIETFGVTFGVEGGTVSLTCKMIINPDLANLQPEAMWYRDDHLLRESHWAEMKCGGGEAKLTLPHLNKDDEGLYTLRMWTKAGTAEHSAYLFVKDASPPVAGASGAPMDIKVLQADRDYVLLSWKPPNITTESPITGYFVDRCEVGSDSWVQCNNSPVTLCKYPVHGLSEGHSYHFRVRAMNSAGSSRPSRVSEQVTAMDPTELERQQVIKVDGRKDVVIRQEDLEGHVKVPGVPGKVHASEVNKTFVVLSWTPPHARGREPLWYQIEKCVEGSTTWQRLNTPAPVKSPHYPLFDLEESKKYLFRVLSVNKHGSSDSSAPSALVHKQDPFGVPSAPGQVTATRNTRTSVFLQWEPPKSPNKLLGYYIDASVLGSKTWTTCNNRPYKHTRFVVHGLTPGETYVFRVQAVNVFGLSDESQESLPIFVEAGVSTPSAPYGVSLLYCDGTSMILGWKRPKFCGGSKVTAYYVDQHEASEAQWCEVNVAPVQDRTVENLKEGAFYQFRVKAGNVAGVGLSSEPSEAFHCEAWNMPEPGPCHDLSFCEVRNDSLLIQWKAPVYTGKSAVTGYFVEVSKKGSGQWSAVNEASVAHRYLKVSPLEKGATYEFRVRAANAHGVGKASAVSEPVCVKALPGTKEIHCGVDEDTGDVYLSFEACDILEISKFVWSRSYKEITDSTRVNVVQQGKRSRLIFKSPDKEDLGTYSVYVTETDGISASHVLKEEELQKMLELSYAIRHPVVPLKTELAYEVLEKGRVRFWLQTVKMSSGVSYRFIVNDKEVSSSEGFKMSHSMDTGVIEMIMEHFTKESEGTYTVQIQDGKAKTQSSLVLIGDLFKTALKEADFQRKEYTRKLGPHFQEYLYFQVQEDCTVLLVCKLANVKKETTFHWFKDDEEIIPDVPPNVMSGSCALPIPMFSRKDQGVYKATLSDDKGKDISLLDISGKVFEDIINALAEIAGSSASDLVLQCTPEGIRLQCYMKYYTEEMKTHWFHKDSKISSSEKMRIGGTSEMAWMQICEPTDREKGHYTIEIIDAKKSHTRSFDLSGQGKYRGRVVGGLPDVVTIMEKKTLSLTCTVWGDPTPEVTWFKNEQEVISDDHNVISFEGGKFASLTIKAVSSEDSGKYSINVRNKYGGEFVEVTVSVYRPGEEIPEPKLGQMPRAVAPPKASAPPAQAAKSPAPQPQPAPPQNVKSPTPSHGTKSPTPPHGAKSPTPPRSVKSPTPPRRK</sequence>
<keyword evidence="3" id="KW-0393">Immunoglobulin domain</keyword>
<dbReference type="FunFam" id="2.60.40.10:FF:000222">
    <property type="entry name" value="Myomesin 1"/>
    <property type="match status" value="1"/>
</dbReference>
<dbReference type="GO" id="GO:0045214">
    <property type="term" value="P:sarcomere organization"/>
    <property type="evidence" value="ECO:0007669"/>
    <property type="project" value="TreeGrafter"/>
</dbReference>
<dbReference type="FunFam" id="2.60.40.10:FF:000029">
    <property type="entry name" value="Myomesin 1"/>
    <property type="match status" value="3"/>
</dbReference>
<dbReference type="SMART" id="SM00409">
    <property type="entry name" value="IG"/>
    <property type="match status" value="3"/>
</dbReference>
<proteinExistence type="predicted"/>
<dbReference type="FunFam" id="2.60.40.10:FF:000069">
    <property type="entry name" value="Alpha-protein kinase 3"/>
    <property type="match status" value="1"/>
</dbReference>
<reference evidence="7" key="2">
    <citation type="submission" date="2025-08" db="UniProtKB">
        <authorList>
            <consortium name="Ensembl"/>
        </authorList>
    </citation>
    <scope>IDENTIFICATION</scope>
</reference>
<dbReference type="GO" id="GO:0005198">
    <property type="term" value="F:structural molecule activity"/>
    <property type="evidence" value="ECO:0007669"/>
    <property type="project" value="UniProtKB-ARBA"/>
</dbReference>
<evidence type="ECO:0000259" key="5">
    <source>
        <dbReference type="PROSITE" id="PS50835"/>
    </source>
</evidence>
<dbReference type="GeneTree" id="ENSGT00940000157057"/>
<name>A0A8C9R1M5_SCLFO</name>
<dbReference type="Pfam" id="PF07679">
    <property type="entry name" value="I-set"/>
    <property type="match status" value="3"/>
</dbReference>
<feature type="domain" description="Ig-like" evidence="5">
    <location>
        <begin position="133"/>
        <end position="223"/>
    </location>
</feature>
<feature type="domain" description="Ig-like" evidence="5">
    <location>
        <begin position="1308"/>
        <end position="1384"/>
    </location>
</feature>
<feature type="domain" description="Fibronectin type-III" evidence="6">
    <location>
        <begin position="679"/>
        <end position="780"/>
    </location>
</feature>
<dbReference type="FunFam" id="2.60.40.10:FF:000124">
    <property type="entry name" value="Myomesin 1"/>
    <property type="match status" value="1"/>
</dbReference>
<feature type="domain" description="Ig-like" evidence="5">
    <location>
        <begin position="1098"/>
        <end position="1179"/>
    </location>
</feature>